<keyword evidence="4" id="KW-0804">Transcription</keyword>
<protein>
    <submittedName>
        <fullName evidence="6">DNA-binding transcriptional LysR family regulator</fullName>
    </submittedName>
</protein>
<keyword evidence="2" id="KW-0805">Transcription regulation</keyword>
<feature type="domain" description="HTH lysR-type" evidence="5">
    <location>
        <begin position="12"/>
        <end position="69"/>
    </location>
</feature>
<dbReference type="Pfam" id="PF03466">
    <property type="entry name" value="LysR_substrate"/>
    <property type="match status" value="1"/>
</dbReference>
<dbReference type="PANTHER" id="PTHR30537">
    <property type="entry name" value="HTH-TYPE TRANSCRIPTIONAL REGULATOR"/>
    <property type="match status" value="1"/>
</dbReference>
<evidence type="ECO:0000256" key="2">
    <source>
        <dbReference type="ARBA" id="ARBA00023015"/>
    </source>
</evidence>
<comment type="caution">
    <text evidence="6">The sequence shown here is derived from an EMBL/GenBank/DDBJ whole genome shotgun (WGS) entry which is preliminary data.</text>
</comment>
<dbReference type="CDD" id="cd08474">
    <property type="entry name" value="PBP2_CrgA_like_5"/>
    <property type="match status" value="1"/>
</dbReference>
<dbReference type="SUPFAM" id="SSF53850">
    <property type="entry name" value="Periplasmic binding protein-like II"/>
    <property type="match status" value="1"/>
</dbReference>
<keyword evidence="3 6" id="KW-0238">DNA-binding</keyword>
<dbReference type="SUPFAM" id="SSF46785">
    <property type="entry name" value="Winged helix' DNA-binding domain"/>
    <property type="match status" value="1"/>
</dbReference>
<keyword evidence="7" id="KW-1185">Reference proteome</keyword>
<reference evidence="6 7" key="1">
    <citation type="submission" date="2024-06" db="EMBL/GenBank/DDBJ databases">
        <title>Sorghum-associated microbial communities from plants grown in Nebraska, USA.</title>
        <authorList>
            <person name="Schachtman D."/>
        </authorList>
    </citation>
    <scope>NUCLEOTIDE SEQUENCE [LARGE SCALE GENOMIC DNA]</scope>
    <source>
        <strain evidence="6 7">3207</strain>
    </source>
</reference>
<dbReference type="InterPro" id="IPR058163">
    <property type="entry name" value="LysR-type_TF_proteobact-type"/>
</dbReference>
<evidence type="ECO:0000256" key="4">
    <source>
        <dbReference type="ARBA" id="ARBA00023163"/>
    </source>
</evidence>
<dbReference type="InterPro" id="IPR005119">
    <property type="entry name" value="LysR_subst-bd"/>
</dbReference>
<dbReference type="Gene3D" id="3.40.190.290">
    <property type="match status" value="1"/>
</dbReference>
<evidence type="ECO:0000259" key="5">
    <source>
        <dbReference type="PROSITE" id="PS50931"/>
    </source>
</evidence>
<dbReference type="PRINTS" id="PR00039">
    <property type="entry name" value="HTHLYSR"/>
</dbReference>
<dbReference type="EMBL" id="JBEPSM010000001">
    <property type="protein sequence ID" value="MET4632757.1"/>
    <property type="molecule type" value="Genomic_DNA"/>
</dbReference>
<evidence type="ECO:0000313" key="6">
    <source>
        <dbReference type="EMBL" id="MET4632757.1"/>
    </source>
</evidence>
<comment type="similarity">
    <text evidence="1">Belongs to the LysR transcriptional regulatory family.</text>
</comment>
<dbReference type="InterPro" id="IPR036388">
    <property type="entry name" value="WH-like_DNA-bd_sf"/>
</dbReference>
<dbReference type="PROSITE" id="PS50931">
    <property type="entry name" value="HTH_LYSR"/>
    <property type="match status" value="1"/>
</dbReference>
<evidence type="ECO:0000256" key="1">
    <source>
        <dbReference type="ARBA" id="ARBA00009437"/>
    </source>
</evidence>
<evidence type="ECO:0000313" key="7">
    <source>
        <dbReference type="Proteomes" id="UP001549321"/>
    </source>
</evidence>
<dbReference type="InterPro" id="IPR000847">
    <property type="entry name" value="LysR_HTH_N"/>
</dbReference>
<dbReference type="PANTHER" id="PTHR30537:SF1">
    <property type="entry name" value="HTH-TYPE TRANSCRIPTIONAL REGULATOR PGRR"/>
    <property type="match status" value="1"/>
</dbReference>
<organism evidence="6 7">
    <name type="scientific">Kaistia defluvii</name>
    <dbReference type="NCBI Taxonomy" id="410841"/>
    <lineage>
        <taxon>Bacteria</taxon>
        <taxon>Pseudomonadati</taxon>
        <taxon>Pseudomonadota</taxon>
        <taxon>Alphaproteobacteria</taxon>
        <taxon>Hyphomicrobiales</taxon>
        <taxon>Kaistiaceae</taxon>
        <taxon>Kaistia</taxon>
    </lineage>
</organism>
<dbReference type="GO" id="GO:0003677">
    <property type="term" value="F:DNA binding"/>
    <property type="evidence" value="ECO:0007669"/>
    <property type="project" value="UniProtKB-KW"/>
</dbReference>
<accession>A0ABV2QUQ5</accession>
<proteinExistence type="inferred from homology"/>
<gene>
    <name evidence="6" type="ORF">ABIE08_000670</name>
</gene>
<dbReference type="Proteomes" id="UP001549321">
    <property type="component" value="Unassembled WGS sequence"/>
</dbReference>
<dbReference type="Pfam" id="PF00126">
    <property type="entry name" value="HTH_1"/>
    <property type="match status" value="1"/>
</dbReference>
<dbReference type="Gene3D" id="1.10.10.10">
    <property type="entry name" value="Winged helix-like DNA-binding domain superfamily/Winged helix DNA-binding domain"/>
    <property type="match status" value="1"/>
</dbReference>
<sequence>MLDMNGMAMQRQDLNDMLAFMAVAQERSFTKAASKLGSSQSTLSHTIKQLEQRLGLRLLTRTTRNVSLTEAGEQLLQTLAPRIEDIEREIEALTAFRDKPSGNVRLTLSDHALDWIVWPKLKPMLKAYPDIRVEFSIENGFRDIVEERFDAGVRLGESLDKDMVAARISPDWRLVAVASPEYLDSHPPLDSPQDLVRHNCINHRQARSGGLYAWEFAKDGRNLRVRVEGQLTFNSSIAMVDAAVAGLGVAYIPESLVIDARARGELVQVLDDWCPFFSGYHLYYPSRRQHSAAFSIVLEALRAAG</sequence>
<name>A0ABV2QUQ5_9HYPH</name>
<dbReference type="InterPro" id="IPR036390">
    <property type="entry name" value="WH_DNA-bd_sf"/>
</dbReference>
<evidence type="ECO:0000256" key="3">
    <source>
        <dbReference type="ARBA" id="ARBA00023125"/>
    </source>
</evidence>